<name>A0A427YIF2_9TREE</name>
<sequence>MRTTVPVALTRRAGPSASVLRHGATRILLRHTRSPVPVPVPTLPSRTFLSFLKRKPTPDITASAPPPPVLAQDDLFHPLSHSPFPALVEKADRIKAVSFCPTSFDRYGERVRPEFDCPDCGWPTHASEQRWQEGRAEHVEYCGRLREVNEDEHDIRSGRPMKEFDNMPEAQPYEAAVSFSSWDNLFFTRNFPSIDSDRAIRHVSKVLTYPITVASVLHQNGPFTAANGRITREGRRSMAVHPAPHLWQQLTYLFPRNNFNIYFIGPEVGLPLFDQSSPRRKKNYAFSEEGGWGHPSYQVSINPQLILTSIKAPYEEIHPQLGPFDPYTDVFFAFSPGLGFPHQGPTGQPTKVAAQAEEGQVTLDRAETVPEGESGATAAGAADAYSPPDAEETKPVDSTSTPSQPLVQAQTSWRKPLQQILQTKCGLFFTAFSPLDLQRDVAALSGTPPPVAAPSGPREFPDYVKLPTRAVPRIEGVTDEFELVLTPGRNPFGSEKWEIAEWDVRVGVKTNWGVWGIRGKRYDVVEGQE</sequence>
<evidence type="ECO:0000313" key="4">
    <source>
        <dbReference type="EMBL" id="RSH90876.1"/>
    </source>
</evidence>
<reference evidence="4 5" key="1">
    <citation type="submission" date="2018-11" db="EMBL/GenBank/DDBJ databases">
        <title>Genome sequence of Saitozyma podzolica DSM 27192.</title>
        <authorList>
            <person name="Aliyu H."/>
            <person name="Gorte O."/>
            <person name="Ochsenreither K."/>
        </authorList>
    </citation>
    <scope>NUCLEOTIDE SEQUENCE [LARGE SCALE GENOMIC DNA]</scope>
    <source>
        <strain evidence="4 5">DSM 27192</strain>
    </source>
</reference>
<dbReference type="InterPro" id="IPR032717">
    <property type="entry name" value="Mss51_Znf"/>
</dbReference>
<dbReference type="OrthoDB" id="5282002at2759"/>
<dbReference type="Proteomes" id="UP000279259">
    <property type="component" value="Unassembled WGS sequence"/>
</dbReference>
<feature type="domain" description="Mitochondrial splicing suppressor 51-like C-terminal" evidence="3">
    <location>
        <begin position="408"/>
        <end position="499"/>
    </location>
</feature>
<dbReference type="STRING" id="1890683.A0A427YIF2"/>
<dbReference type="Pfam" id="PF13824">
    <property type="entry name" value="zf-Mss51"/>
    <property type="match status" value="1"/>
</dbReference>
<feature type="compositionally biased region" description="Low complexity" evidence="1">
    <location>
        <begin position="374"/>
        <end position="388"/>
    </location>
</feature>
<keyword evidence="5" id="KW-1185">Reference proteome</keyword>
<dbReference type="PANTHER" id="PTHR28069">
    <property type="entry name" value="GH20023P"/>
    <property type="match status" value="1"/>
</dbReference>
<accession>A0A427YIF2</accession>
<dbReference type="EMBL" id="RSCD01000009">
    <property type="protein sequence ID" value="RSH90876.1"/>
    <property type="molecule type" value="Genomic_DNA"/>
</dbReference>
<dbReference type="Pfam" id="PF20179">
    <property type="entry name" value="MSS51_C"/>
    <property type="match status" value="2"/>
</dbReference>
<dbReference type="PANTHER" id="PTHR28069:SF1">
    <property type="entry name" value="PROTEIN MSS51, MITOCHONDRIAL"/>
    <property type="match status" value="1"/>
</dbReference>
<gene>
    <name evidence="4" type="primary">MSS51</name>
    <name evidence="4" type="ORF">EHS25_010052</name>
</gene>
<proteinExistence type="predicted"/>
<feature type="domain" description="Mitochondrial splicing suppressor 51 zinc-finger" evidence="2">
    <location>
        <begin position="100"/>
        <end position="155"/>
    </location>
</feature>
<evidence type="ECO:0000259" key="2">
    <source>
        <dbReference type="Pfam" id="PF13824"/>
    </source>
</evidence>
<dbReference type="AlphaFoldDB" id="A0A427YIF2"/>
<feature type="domain" description="Mitochondrial splicing suppressor 51-like C-terminal" evidence="3">
    <location>
        <begin position="243"/>
        <end position="343"/>
    </location>
</feature>
<feature type="region of interest" description="Disordered" evidence="1">
    <location>
        <begin position="342"/>
        <end position="410"/>
    </location>
</feature>
<evidence type="ECO:0000313" key="5">
    <source>
        <dbReference type="Proteomes" id="UP000279259"/>
    </source>
</evidence>
<feature type="compositionally biased region" description="Polar residues" evidence="1">
    <location>
        <begin position="396"/>
        <end position="410"/>
    </location>
</feature>
<evidence type="ECO:0000256" key="1">
    <source>
        <dbReference type="SAM" id="MobiDB-lite"/>
    </source>
</evidence>
<organism evidence="4 5">
    <name type="scientific">Saitozyma podzolica</name>
    <dbReference type="NCBI Taxonomy" id="1890683"/>
    <lineage>
        <taxon>Eukaryota</taxon>
        <taxon>Fungi</taxon>
        <taxon>Dikarya</taxon>
        <taxon>Basidiomycota</taxon>
        <taxon>Agaricomycotina</taxon>
        <taxon>Tremellomycetes</taxon>
        <taxon>Tremellales</taxon>
        <taxon>Trimorphomycetaceae</taxon>
        <taxon>Saitozyma</taxon>
    </lineage>
</organism>
<dbReference type="InterPro" id="IPR046824">
    <property type="entry name" value="Mss51-like_C"/>
</dbReference>
<comment type="caution">
    <text evidence="4">The sequence shown here is derived from an EMBL/GenBank/DDBJ whole genome shotgun (WGS) entry which is preliminary data.</text>
</comment>
<protein>
    <submittedName>
        <fullName evidence="4">Protein mss51, mitochondrial</fullName>
    </submittedName>
</protein>
<evidence type="ECO:0000259" key="3">
    <source>
        <dbReference type="Pfam" id="PF20179"/>
    </source>
</evidence>